<dbReference type="PANTHER" id="PTHR32322:SF2">
    <property type="entry name" value="EAMA DOMAIN-CONTAINING PROTEIN"/>
    <property type="match status" value="1"/>
</dbReference>
<evidence type="ECO:0000313" key="8">
    <source>
        <dbReference type="EMBL" id="MFC7296504.1"/>
    </source>
</evidence>
<feature type="transmembrane region" description="Helical" evidence="6">
    <location>
        <begin position="164"/>
        <end position="185"/>
    </location>
</feature>
<feature type="domain" description="EamA" evidence="7">
    <location>
        <begin position="167"/>
        <end position="301"/>
    </location>
</feature>
<dbReference type="Pfam" id="PF00892">
    <property type="entry name" value="EamA"/>
    <property type="match status" value="2"/>
</dbReference>
<evidence type="ECO:0000256" key="2">
    <source>
        <dbReference type="ARBA" id="ARBA00007362"/>
    </source>
</evidence>
<evidence type="ECO:0000256" key="4">
    <source>
        <dbReference type="ARBA" id="ARBA00022989"/>
    </source>
</evidence>
<keyword evidence="4 6" id="KW-1133">Transmembrane helix</keyword>
<comment type="caution">
    <text evidence="8">The sequence shown here is derived from an EMBL/GenBank/DDBJ whole genome shotgun (WGS) entry which is preliminary data.</text>
</comment>
<name>A0ABW2IZ48_9GAMM</name>
<dbReference type="InterPro" id="IPR000620">
    <property type="entry name" value="EamA_dom"/>
</dbReference>
<evidence type="ECO:0000259" key="7">
    <source>
        <dbReference type="Pfam" id="PF00892"/>
    </source>
</evidence>
<dbReference type="PANTHER" id="PTHR32322">
    <property type="entry name" value="INNER MEMBRANE TRANSPORTER"/>
    <property type="match status" value="1"/>
</dbReference>
<feature type="transmembrane region" description="Helical" evidence="6">
    <location>
        <begin position="138"/>
        <end position="158"/>
    </location>
</feature>
<dbReference type="SUPFAM" id="SSF103481">
    <property type="entry name" value="Multidrug resistance efflux transporter EmrE"/>
    <property type="match status" value="2"/>
</dbReference>
<feature type="transmembrane region" description="Helical" evidence="6">
    <location>
        <begin position="50"/>
        <end position="71"/>
    </location>
</feature>
<evidence type="ECO:0000313" key="9">
    <source>
        <dbReference type="Proteomes" id="UP001596506"/>
    </source>
</evidence>
<dbReference type="Proteomes" id="UP001596506">
    <property type="component" value="Unassembled WGS sequence"/>
</dbReference>
<keyword evidence="5 6" id="KW-0472">Membrane</keyword>
<keyword evidence="9" id="KW-1185">Reference proteome</keyword>
<feature type="transmembrane region" description="Helical" evidence="6">
    <location>
        <begin position="110"/>
        <end position="131"/>
    </location>
</feature>
<comment type="subcellular location">
    <subcellularLocation>
        <location evidence="1">Membrane</location>
        <topology evidence="1">Multi-pass membrane protein</topology>
    </subcellularLocation>
</comment>
<dbReference type="InterPro" id="IPR050638">
    <property type="entry name" value="AA-Vitamin_Transporters"/>
</dbReference>
<dbReference type="InterPro" id="IPR037185">
    <property type="entry name" value="EmrE-like"/>
</dbReference>
<feature type="domain" description="EamA" evidence="7">
    <location>
        <begin position="23"/>
        <end position="153"/>
    </location>
</feature>
<evidence type="ECO:0000256" key="5">
    <source>
        <dbReference type="ARBA" id="ARBA00023136"/>
    </source>
</evidence>
<dbReference type="EMBL" id="JBHTBD010000012">
    <property type="protein sequence ID" value="MFC7296504.1"/>
    <property type="molecule type" value="Genomic_DNA"/>
</dbReference>
<evidence type="ECO:0000256" key="3">
    <source>
        <dbReference type="ARBA" id="ARBA00022692"/>
    </source>
</evidence>
<feature type="transmembrane region" description="Helical" evidence="6">
    <location>
        <begin position="259"/>
        <end position="278"/>
    </location>
</feature>
<accession>A0ABW2IZ48</accession>
<comment type="similarity">
    <text evidence="2">Belongs to the EamA transporter family.</text>
</comment>
<feature type="transmembrane region" description="Helical" evidence="6">
    <location>
        <begin position="284"/>
        <end position="303"/>
    </location>
</feature>
<dbReference type="RefSeq" id="WP_227521154.1">
    <property type="nucleotide sequence ID" value="NZ_JBHTBD010000012.1"/>
</dbReference>
<reference evidence="9" key="1">
    <citation type="journal article" date="2019" name="Int. J. Syst. Evol. Microbiol.">
        <title>The Global Catalogue of Microorganisms (GCM) 10K type strain sequencing project: providing services to taxonomists for standard genome sequencing and annotation.</title>
        <authorList>
            <consortium name="The Broad Institute Genomics Platform"/>
            <consortium name="The Broad Institute Genome Sequencing Center for Infectious Disease"/>
            <person name="Wu L."/>
            <person name="Ma J."/>
        </authorList>
    </citation>
    <scope>NUCLEOTIDE SEQUENCE [LARGE SCALE GENOMIC DNA]</scope>
    <source>
        <strain evidence="9">CCUG 60559</strain>
    </source>
</reference>
<keyword evidence="3 6" id="KW-0812">Transmembrane</keyword>
<protein>
    <submittedName>
        <fullName evidence="8">DMT family transporter</fullName>
    </submittedName>
</protein>
<feature type="transmembrane region" description="Helical" evidence="6">
    <location>
        <begin position="83"/>
        <end position="104"/>
    </location>
</feature>
<evidence type="ECO:0000256" key="1">
    <source>
        <dbReference type="ARBA" id="ARBA00004141"/>
    </source>
</evidence>
<organism evidence="8 9">
    <name type="scientific">Marinobacter aromaticivorans</name>
    <dbReference type="NCBI Taxonomy" id="1494078"/>
    <lineage>
        <taxon>Bacteria</taxon>
        <taxon>Pseudomonadati</taxon>
        <taxon>Pseudomonadota</taxon>
        <taxon>Gammaproteobacteria</taxon>
        <taxon>Pseudomonadales</taxon>
        <taxon>Marinobacteraceae</taxon>
        <taxon>Marinobacter</taxon>
    </lineage>
</organism>
<feature type="transmembrane region" description="Helical" evidence="6">
    <location>
        <begin position="194"/>
        <end position="216"/>
    </location>
</feature>
<proteinExistence type="inferred from homology"/>
<feature type="transmembrane region" description="Helical" evidence="6">
    <location>
        <begin position="228"/>
        <end position="247"/>
    </location>
</feature>
<sequence length="317" mass="33725">MDDNRTKVTSSAMAGKSLSLQTIVGMVVVAILWAICFPFISVGLPDAPPLLFAALRAFLAGAFLIAIGMNFGRRFDCSFRRLAMLALIGFSYTGLGLGGMFLGAGNVGPGVATVLANAQPLFAAILSIFVLKEVMTACLYLGLFIGFVGVVVLALPGFDFGTDRFVGALYVLLGAVGTAIGNVLLKLRAGEGDMYLPMGIQLILGATFLLVASLLAGEGFEVDWTWSFASVVFVLAVPATALIVVLWYELLARAPLNKLNPFTFLTPVFGLLIGALFFDETFSAVEITGIAITILGLVVIVLVPNQKQRIVLRYQER</sequence>
<evidence type="ECO:0000256" key="6">
    <source>
        <dbReference type="SAM" id="Phobius"/>
    </source>
</evidence>
<gene>
    <name evidence="8" type="ORF">ACFQQA_17430</name>
</gene>
<dbReference type="Gene3D" id="1.10.3730.20">
    <property type="match status" value="1"/>
</dbReference>
<feature type="transmembrane region" description="Helical" evidence="6">
    <location>
        <begin position="20"/>
        <end position="44"/>
    </location>
</feature>